<dbReference type="EMBL" id="BQKB01000033">
    <property type="protein sequence ID" value="GJM53315.1"/>
    <property type="molecule type" value="Genomic_DNA"/>
</dbReference>
<keyword evidence="1" id="KW-0472">Membrane</keyword>
<dbReference type="Proteomes" id="UP001208692">
    <property type="component" value="Unassembled WGS sequence"/>
</dbReference>
<organism evidence="2 4">
    <name type="scientific">Capnocytophaga catalasegens</name>
    <dbReference type="NCBI Taxonomy" id="1004260"/>
    <lineage>
        <taxon>Bacteria</taxon>
        <taxon>Pseudomonadati</taxon>
        <taxon>Bacteroidota</taxon>
        <taxon>Flavobacteriia</taxon>
        <taxon>Flavobacteriales</taxon>
        <taxon>Flavobacteriaceae</taxon>
        <taxon>Capnocytophaga</taxon>
    </lineage>
</organism>
<dbReference type="AlphaFoldDB" id="A0AAV5AYY0"/>
<keyword evidence="5" id="KW-1185">Reference proteome</keyword>
<feature type="transmembrane region" description="Helical" evidence="1">
    <location>
        <begin position="79"/>
        <end position="101"/>
    </location>
</feature>
<dbReference type="Proteomes" id="UP001207736">
    <property type="component" value="Unassembled WGS sequence"/>
</dbReference>
<protein>
    <recommendedName>
        <fullName evidence="6">DUF4345 domain-containing protein</fullName>
    </recommendedName>
</protein>
<dbReference type="EMBL" id="BQKA01000041">
    <property type="protein sequence ID" value="GJM51125.1"/>
    <property type="molecule type" value="Genomic_DNA"/>
</dbReference>
<reference evidence="2 5" key="1">
    <citation type="submission" date="2021-11" db="EMBL/GenBank/DDBJ databases">
        <title>Draft genome sequence of Capnocytophaga sp. strain KC07075 isolated from cat oral cavity.</title>
        <authorList>
            <person name="Suzuki M."/>
            <person name="Imaoka K."/>
            <person name="Kimura M."/>
            <person name="Morikawa S."/>
            <person name="Maeda K."/>
        </authorList>
    </citation>
    <scope>NUCLEOTIDE SEQUENCE</scope>
    <source>
        <strain evidence="2">KC07075</strain>
        <strain evidence="3 5">KC07079</strain>
    </source>
</reference>
<keyword evidence="1" id="KW-1133">Transmembrane helix</keyword>
<evidence type="ECO:0000313" key="5">
    <source>
        <dbReference type="Proteomes" id="UP001208692"/>
    </source>
</evidence>
<sequence>MMIRNYFYLIVGLVCLLSAVTHTLNGLETAIASLNHSTMDVHNKVVFTYVWHIIGVENLVFGIVLLIMAFCKDTVGAKYIAWFIIAMLVVRWLTIIFFSLLNNIENITAQIPETIVIWAIIILLWFGTKKNNK</sequence>
<gene>
    <name evidence="2" type="ORF">RCZ15_20980</name>
    <name evidence="3" type="ORF">RCZ16_16320</name>
</gene>
<accession>A0AAV5AYY0</accession>
<proteinExistence type="predicted"/>
<evidence type="ECO:0008006" key="6">
    <source>
        <dbReference type="Google" id="ProtNLM"/>
    </source>
</evidence>
<feature type="transmembrane region" description="Helical" evidence="1">
    <location>
        <begin position="50"/>
        <end position="70"/>
    </location>
</feature>
<evidence type="ECO:0000313" key="2">
    <source>
        <dbReference type="EMBL" id="GJM51125.1"/>
    </source>
</evidence>
<evidence type="ECO:0000256" key="1">
    <source>
        <dbReference type="SAM" id="Phobius"/>
    </source>
</evidence>
<evidence type="ECO:0000313" key="4">
    <source>
        <dbReference type="Proteomes" id="UP001207736"/>
    </source>
</evidence>
<comment type="caution">
    <text evidence="2">The sequence shown here is derived from an EMBL/GenBank/DDBJ whole genome shotgun (WGS) entry which is preliminary data.</text>
</comment>
<evidence type="ECO:0000313" key="3">
    <source>
        <dbReference type="EMBL" id="GJM53315.1"/>
    </source>
</evidence>
<feature type="transmembrane region" description="Helical" evidence="1">
    <location>
        <begin position="107"/>
        <end position="127"/>
    </location>
</feature>
<name>A0AAV5AYY0_9FLAO</name>
<keyword evidence="1" id="KW-0812">Transmembrane</keyword>